<dbReference type="Ensembl" id="ENSCSAVT00000010883.1">
    <property type="protein sequence ID" value="ENSCSAVP00000010753.1"/>
    <property type="gene ID" value="ENSCSAVG00000006305.1"/>
</dbReference>
<evidence type="ECO:0000256" key="1">
    <source>
        <dbReference type="SAM" id="MobiDB-lite"/>
    </source>
</evidence>
<keyword evidence="2" id="KW-0732">Signal</keyword>
<keyword evidence="4" id="KW-1185">Reference proteome</keyword>
<reference evidence="4" key="1">
    <citation type="submission" date="2003-08" db="EMBL/GenBank/DDBJ databases">
        <authorList>
            <person name="Birren B."/>
            <person name="Nusbaum C."/>
            <person name="Abebe A."/>
            <person name="Abouelleil A."/>
            <person name="Adekoya E."/>
            <person name="Ait-zahra M."/>
            <person name="Allen N."/>
            <person name="Allen T."/>
            <person name="An P."/>
            <person name="Anderson M."/>
            <person name="Anderson S."/>
            <person name="Arachchi H."/>
            <person name="Armbruster J."/>
            <person name="Bachantsang P."/>
            <person name="Baldwin J."/>
            <person name="Barry A."/>
            <person name="Bayul T."/>
            <person name="Blitshsteyn B."/>
            <person name="Bloom T."/>
            <person name="Blye J."/>
            <person name="Boguslavskiy L."/>
            <person name="Borowsky M."/>
            <person name="Boukhgalter B."/>
            <person name="Brunache A."/>
            <person name="Butler J."/>
            <person name="Calixte N."/>
            <person name="Calvo S."/>
            <person name="Camarata J."/>
            <person name="Campo K."/>
            <person name="Chang J."/>
            <person name="Cheshatsang Y."/>
            <person name="Citroen M."/>
            <person name="Collymore A."/>
            <person name="Considine T."/>
            <person name="Cook A."/>
            <person name="Cooke P."/>
            <person name="Corum B."/>
            <person name="Cuomo C."/>
            <person name="David R."/>
            <person name="Dawoe T."/>
            <person name="Degray S."/>
            <person name="Dodge S."/>
            <person name="Dooley K."/>
            <person name="Dorje P."/>
            <person name="Dorjee K."/>
            <person name="Dorris L."/>
            <person name="Duffey N."/>
            <person name="Dupes A."/>
            <person name="Elkins T."/>
            <person name="Engels R."/>
            <person name="Erickson J."/>
            <person name="Farina A."/>
            <person name="Faro S."/>
            <person name="Ferreira P."/>
            <person name="Fischer H."/>
            <person name="Fitzgerald M."/>
            <person name="Foley K."/>
            <person name="Gage D."/>
            <person name="Galagan J."/>
            <person name="Gearin G."/>
            <person name="Gnerre S."/>
            <person name="Gnirke A."/>
            <person name="Goyette A."/>
            <person name="Graham J."/>
            <person name="Grandbois E."/>
            <person name="Gyaltsen K."/>
            <person name="Hafez N."/>
            <person name="Hagopian D."/>
            <person name="Hagos B."/>
            <person name="Hall J."/>
            <person name="Hatcher B."/>
            <person name="Heller A."/>
            <person name="Higgins H."/>
            <person name="Honan T."/>
            <person name="Horn A."/>
            <person name="Houde N."/>
            <person name="Hughes L."/>
            <person name="Hulme W."/>
            <person name="Husby E."/>
            <person name="Iliev I."/>
            <person name="Jaffe D."/>
            <person name="Jones C."/>
            <person name="Kamal M."/>
            <person name="Kamat A."/>
            <person name="Kamvysselis M."/>
            <person name="Karlsson E."/>
            <person name="Kells C."/>
            <person name="Kieu A."/>
            <person name="Kisner P."/>
            <person name="Kodira C."/>
            <person name="Kulbokas E."/>
            <person name="Labutti K."/>
            <person name="Lama D."/>
            <person name="Landers T."/>
            <person name="Leger J."/>
            <person name="Levine S."/>
            <person name="Lewis D."/>
            <person name="Lewis T."/>
            <person name="Lindblad-toh K."/>
            <person name="Liu X."/>
            <person name="Lokyitsang T."/>
            <person name="Lokyitsang Y."/>
            <person name="Lucien O."/>
            <person name="Lui A."/>
            <person name="Ma L.J."/>
            <person name="Mabbitt R."/>
            <person name="Macdonald J."/>
            <person name="Maclean C."/>
            <person name="Major J."/>
            <person name="Manning J."/>
            <person name="Marabella R."/>
            <person name="Maru K."/>
            <person name="Matthews C."/>
            <person name="Mauceli E."/>
            <person name="Mccarthy M."/>
            <person name="Mcdonough S."/>
            <person name="Mcghee T."/>
            <person name="Meldrim J."/>
            <person name="Meneus L."/>
            <person name="Mesirov J."/>
            <person name="Mihalev A."/>
            <person name="Mihova T."/>
            <person name="Mikkelsen T."/>
            <person name="Mlenga V."/>
            <person name="Moru K."/>
            <person name="Mozes J."/>
            <person name="Mulrain L."/>
            <person name="Munson G."/>
            <person name="Naylor J."/>
            <person name="Newes C."/>
            <person name="Nguyen C."/>
            <person name="Nguyen N."/>
            <person name="Nguyen T."/>
            <person name="Nicol R."/>
            <person name="Nielsen C."/>
            <person name="Nizzari M."/>
            <person name="Norbu C."/>
            <person name="Norbu N."/>
            <person name="O'donnell P."/>
            <person name="Okoawo O."/>
            <person name="O'leary S."/>
            <person name="Omotosho B."/>
            <person name="O'neill K."/>
            <person name="Osman S."/>
            <person name="Parker S."/>
            <person name="Perrin D."/>
            <person name="Phunkhang P."/>
            <person name="Piqani B."/>
            <person name="Purcell S."/>
            <person name="Rachupka T."/>
            <person name="Ramasamy U."/>
            <person name="Rameau R."/>
            <person name="Ray V."/>
            <person name="Raymond C."/>
            <person name="Retta R."/>
            <person name="Richardson S."/>
            <person name="Rise C."/>
            <person name="Rodriguez J."/>
            <person name="Rogers J."/>
            <person name="Rogov P."/>
            <person name="Rutman M."/>
            <person name="Schupbach R."/>
            <person name="Seaman C."/>
            <person name="Settipalli S."/>
            <person name="Sharpe T."/>
            <person name="Sheridan J."/>
            <person name="Sherpa N."/>
            <person name="Shi J."/>
            <person name="Smirnov S."/>
            <person name="Smith C."/>
            <person name="Sougnez C."/>
            <person name="Spencer B."/>
            <person name="Stalker J."/>
            <person name="Stange-thomann N."/>
            <person name="Stavropoulos S."/>
            <person name="Stetson K."/>
            <person name="Stone C."/>
            <person name="Stone S."/>
            <person name="Stubbs M."/>
            <person name="Talamas J."/>
            <person name="Tchuinga P."/>
            <person name="Tenzing P."/>
            <person name="Tesfaye S."/>
            <person name="Theodore J."/>
            <person name="Thoulutsang Y."/>
            <person name="Topham K."/>
            <person name="Towey S."/>
            <person name="Tsamla T."/>
            <person name="Tsomo N."/>
            <person name="Vallee D."/>
            <person name="Vassiliev H."/>
            <person name="Venkataraman V."/>
            <person name="Vinson J."/>
            <person name="Vo A."/>
            <person name="Wade C."/>
            <person name="Wang S."/>
            <person name="Wangchuk T."/>
            <person name="Wangdi T."/>
            <person name="Whittaker C."/>
            <person name="Wilkinson J."/>
            <person name="Wu Y."/>
            <person name="Wyman D."/>
            <person name="Yadav S."/>
            <person name="Yang S."/>
            <person name="Yang X."/>
            <person name="Yeager S."/>
            <person name="Yee E."/>
            <person name="Young G."/>
            <person name="Zainoun J."/>
            <person name="Zembeck L."/>
            <person name="Zimmer A."/>
            <person name="Zody M."/>
            <person name="Lander E."/>
        </authorList>
    </citation>
    <scope>NUCLEOTIDE SEQUENCE [LARGE SCALE GENOMIC DNA]</scope>
</reference>
<dbReference type="OMA" id="CVAQTTD"/>
<feature type="compositionally biased region" description="Polar residues" evidence="1">
    <location>
        <begin position="25"/>
        <end position="42"/>
    </location>
</feature>
<feature type="signal peptide" evidence="2">
    <location>
        <begin position="1"/>
        <end position="22"/>
    </location>
</feature>
<dbReference type="Proteomes" id="UP000007875">
    <property type="component" value="Unassembled WGS sequence"/>
</dbReference>
<dbReference type="PROSITE" id="PS51257">
    <property type="entry name" value="PROKAR_LIPOPROTEIN"/>
    <property type="match status" value="1"/>
</dbReference>
<proteinExistence type="predicted"/>
<organism evidence="3 4">
    <name type="scientific">Ciona savignyi</name>
    <name type="common">Pacific transparent sea squirt</name>
    <dbReference type="NCBI Taxonomy" id="51511"/>
    <lineage>
        <taxon>Eukaryota</taxon>
        <taxon>Metazoa</taxon>
        <taxon>Chordata</taxon>
        <taxon>Tunicata</taxon>
        <taxon>Ascidiacea</taxon>
        <taxon>Phlebobranchia</taxon>
        <taxon>Cionidae</taxon>
        <taxon>Ciona</taxon>
    </lineage>
</organism>
<sequence length="101" mass="10191">MNMFRNPFFILVMLALVAACVAQTTDSGTTNSGTEDSATDAGTTADVPLDDDSDNSAGEAEVTTKGSDDSGATQSGAIAIHKVSIALAAFAVTTVSAYILV</sequence>
<dbReference type="InParanoid" id="H2YZJ1"/>
<feature type="region of interest" description="Disordered" evidence="1">
    <location>
        <begin position="25"/>
        <end position="73"/>
    </location>
</feature>
<accession>H2YZJ1</accession>
<dbReference type="GeneTree" id="ENSGT00390000010084"/>
<name>H2YZJ1_CIOSA</name>
<evidence type="ECO:0000313" key="3">
    <source>
        <dbReference type="Ensembl" id="ENSCSAVP00000010753.1"/>
    </source>
</evidence>
<protein>
    <submittedName>
        <fullName evidence="3">Uncharacterized protein</fullName>
    </submittedName>
</protein>
<dbReference type="AlphaFoldDB" id="H2YZJ1"/>
<reference evidence="3" key="2">
    <citation type="submission" date="2025-08" db="UniProtKB">
        <authorList>
            <consortium name="Ensembl"/>
        </authorList>
    </citation>
    <scope>IDENTIFICATION</scope>
</reference>
<dbReference type="HOGENOM" id="CLU_2290678_0_0_1"/>
<reference evidence="3" key="3">
    <citation type="submission" date="2025-09" db="UniProtKB">
        <authorList>
            <consortium name="Ensembl"/>
        </authorList>
    </citation>
    <scope>IDENTIFICATION</scope>
</reference>
<evidence type="ECO:0000313" key="4">
    <source>
        <dbReference type="Proteomes" id="UP000007875"/>
    </source>
</evidence>
<evidence type="ECO:0000256" key="2">
    <source>
        <dbReference type="SAM" id="SignalP"/>
    </source>
</evidence>
<feature type="chain" id="PRO_5003578418" evidence="2">
    <location>
        <begin position="23"/>
        <end position="101"/>
    </location>
</feature>